<evidence type="ECO:0000313" key="5">
    <source>
        <dbReference type="WBParaSite" id="NBR_0001362501-mRNA-1"/>
    </source>
</evidence>
<dbReference type="Pfam" id="PF00620">
    <property type="entry name" value="RhoGAP"/>
    <property type="match status" value="1"/>
</dbReference>
<keyword evidence="4" id="KW-1185">Reference proteome</keyword>
<dbReference type="OMA" id="SAWHPID"/>
<dbReference type="GO" id="GO:0046578">
    <property type="term" value="P:regulation of Ras protein signal transduction"/>
    <property type="evidence" value="ECO:0007669"/>
    <property type="project" value="TreeGrafter"/>
</dbReference>
<accession>A0A158R1E5</accession>
<dbReference type="SMART" id="SM00324">
    <property type="entry name" value="RhoGAP"/>
    <property type="match status" value="1"/>
</dbReference>
<dbReference type="SUPFAM" id="SSF48350">
    <property type="entry name" value="GTPase activation domain, GAP"/>
    <property type="match status" value="1"/>
</dbReference>
<dbReference type="AlphaFoldDB" id="A0A158R1E5"/>
<dbReference type="GO" id="GO:0005096">
    <property type="term" value="F:GTPase activator activity"/>
    <property type="evidence" value="ECO:0007669"/>
    <property type="project" value="TreeGrafter"/>
</dbReference>
<feature type="region of interest" description="Disordered" evidence="1">
    <location>
        <begin position="178"/>
        <end position="198"/>
    </location>
</feature>
<dbReference type="GO" id="GO:0007165">
    <property type="term" value="P:signal transduction"/>
    <property type="evidence" value="ECO:0007669"/>
    <property type="project" value="InterPro"/>
</dbReference>
<name>A0A158R1E5_NIPBR</name>
<dbReference type="EMBL" id="UYSL01021098">
    <property type="protein sequence ID" value="VDL77215.1"/>
    <property type="molecule type" value="Genomic_DNA"/>
</dbReference>
<organism evidence="5">
    <name type="scientific">Nippostrongylus brasiliensis</name>
    <name type="common">Rat hookworm</name>
    <dbReference type="NCBI Taxonomy" id="27835"/>
    <lineage>
        <taxon>Eukaryota</taxon>
        <taxon>Metazoa</taxon>
        <taxon>Ecdysozoa</taxon>
        <taxon>Nematoda</taxon>
        <taxon>Chromadorea</taxon>
        <taxon>Rhabditida</taxon>
        <taxon>Rhabditina</taxon>
        <taxon>Rhabditomorpha</taxon>
        <taxon>Strongyloidea</taxon>
        <taxon>Heligmosomidae</taxon>
        <taxon>Nippostrongylus</taxon>
    </lineage>
</organism>
<dbReference type="Gene3D" id="1.10.555.10">
    <property type="entry name" value="Rho GTPase activation protein"/>
    <property type="match status" value="1"/>
</dbReference>
<dbReference type="GO" id="GO:0097060">
    <property type="term" value="C:synaptic membrane"/>
    <property type="evidence" value="ECO:0007669"/>
    <property type="project" value="TreeGrafter"/>
</dbReference>
<evidence type="ECO:0000259" key="2">
    <source>
        <dbReference type="PROSITE" id="PS50238"/>
    </source>
</evidence>
<evidence type="ECO:0000256" key="1">
    <source>
        <dbReference type="SAM" id="MobiDB-lite"/>
    </source>
</evidence>
<dbReference type="InterPro" id="IPR008936">
    <property type="entry name" value="Rho_GTPase_activation_prot"/>
</dbReference>
<feature type="domain" description="Rho-GAP" evidence="2">
    <location>
        <begin position="427"/>
        <end position="623"/>
    </location>
</feature>
<evidence type="ECO:0000313" key="4">
    <source>
        <dbReference type="Proteomes" id="UP000271162"/>
    </source>
</evidence>
<dbReference type="InterPro" id="IPR000198">
    <property type="entry name" value="RhoGAP_dom"/>
</dbReference>
<gene>
    <name evidence="3" type="ORF">NBR_LOCUS13626</name>
</gene>
<dbReference type="GO" id="GO:0030030">
    <property type="term" value="P:cell projection organization"/>
    <property type="evidence" value="ECO:0007669"/>
    <property type="project" value="TreeGrafter"/>
</dbReference>
<dbReference type="STRING" id="27835.A0A158R1E5"/>
<dbReference type="InterPro" id="IPR052118">
    <property type="entry name" value="Rho-GAP_regulator"/>
</dbReference>
<reference evidence="5" key="1">
    <citation type="submission" date="2016-04" db="UniProtKB">
        <authorList>
            <consortium name="WormBaseParasite"/>
        </authorList>
    </citation>
    <scope>IDENTIFICATION</scope>
</reference>
<evidence type="ECO:0000313" key="3">
    <source>
        <dbReference type="EMBL" id="VDL77215.1"/>
    </source>
</evidence>
<feature type="region of interest" description="Disordered" evidence="1">
    <location>
        <begin position="1"/>
        <end position="44"/>
    </location>
</feature>
<dbReference type="PANTHER" id="PTHR46150:SF3">
    <property type="entry name" value="RHO GTPASE-ACTIVATING PROTEIN 100F"/>
    <property type="match status" value="1"/>
</dbReference>
<dbReference type="GO" id="GO:0016477">
    <property type="term" value="P:cell migration"/>
    <property type="evidence" value="ECO:0007669"/>
    <property type="project" value="TreeGrafter"/>
</dbReference>
<proteinExistence type="predicted"/>
<dbReference type="WBParaSite" id="NBR_0001362501-mRNA-1">
    <property type="protein sequence ID" value="NBR_0001362501-mRNA-1"/>
    <property type="gene ID" value="NBR_0001362501"/>
</dbReference>
<dbReference type="PANTHER" id="PTHR46150">
    <property type="entry name" value="RHO GTPASE-ACTIVATING PROTEIN 100F"/>
    <property type="match status" value="1"/>
</dbReference>
<reference evidence="3 4" key="2">
    <citation type="submission" date="2018-11" db="EMBL/GenBank/DDBJ databases">
        <authorList>
            <consortium name="Pathogen Informatics"/>
        </authorList>
    </citation>
    <scope>NUCLEOTIDE SEQUENCE [LARGE SCALE GENOMIC DNA]</scope>
</reference>
<sequence>MNRVSIPGSPRSHYSPRLLNGHAEPLQERHQRTARVPPPKIYSTGTVRRTESFNSAPGVLAPPMYTLPRSCTTVPPPDSVTQLHDSLSARTHDPLNRMVDPLHRPTTDSRLMNSTMSRHQENLSRSLCSPVLPRPLRTLDNKSNSLPRRRAISDMILRCLLTGPRNVKWRTDVLASNAMGDDSDGATSAPEYAGSPASYSRSMAQRELPNLRLSNGGPGRTVNDIFSAAEYRNWAGPSDPAMMGRQSRWSHTYGDPRTSRSTSLPGRSIVAQSLVGSPVLPRHSAAQDRPSAVLDRYHVSPLMNRRAPLRPAGPGINVDRLNVNSLTGILFVQVLEGRGLKIPEKQKAVTEEMYCVLEVDEQHRHKLCHKGSLKLLEAFIVDQLNGDRMFALNLEPRGQLIVRIGFHDLRAVFRRTVNPRMDGVFGVPLGRLLSRERRDTPIALTRLIQEIERRGVDCNGLYVLCGSVEKKRVLRDELEINPLGCELTTDSVPDTNVLACLVKDFLRELPEPLIPPQIHAMLIDAGTVTLPNDVQGNRQLVLRIIDCLAPPNKNTLLLVMDHLATVLASSPHNGLTPSRLTTVFAPLLLCCAETPPVKELRPLDVGQAAATLALLLQIWPSRVSEFS</sequence>
<dbReference type="PROSITE" id="PS50238">
    <property type="entry name" value="RHOGAP"/>
    <property type="match status" value="1"/>
</dbReference>
<dbReference type="Proteomes" id="UP000271162">
    <property type="component" value="Unassembled WGS sequence"/>
</dbReference>
<protein>
    <submittedName>
        <fullName evidence="5">Rho GTPase-activating protein syd-1 (inferred by orthology to a C. elegans protein)</fullName>
    </submittedName>
</protein>